<gene>
    <name evidence="1" type="ORF">LCGC14_1617970</name>
</gene>
<proteinExistence type="predicted"/>
<organism evidence="1">
    <name type="scientific">marine sediment metagenome</name>
    <dbReference type="NCBI Taxonomy" id="412755"/>
    <lineage>
        <taxon>unclassified sequences</taxon>
        <taxon>metagenomes</taxon>
        <taxon>ecological metagenomes</taxon>
    </lineage>
</organism>
<sequence length="189" mass="20572">MPDARHPSKEALARSREFIMDSSVIDAINPEPLIQETARLIDEAEQRGLRKNNCGNEAGQDCADGVLTPCEVCSVRTEAEQRGRSNGAWAVRGELEPILDALVEERDCAYAERNEARQSEEAAEARGKAEGARSARARLRRLLPINEHNGHCFCRRPDTVGDGQHDSWCPAAIADALGALDAAPEVTDG</sequence>
<name>A0A0F9I6C5_9ZZZZ</name>
<protein>
    <submittedName>
        <fullName evidence="1">Uncharacterized protein</fullName>
    </submittedName>
</protein>
<dbReference type="AlphaFoldDB" id="A0A0F9I6C5"/>
<accession>A0A0F9I6C5</accession>
<comment type="caution">
    <text evidence="1">The sequence shown here is derived from an EMBL/GenBank/DDBJ whole genome shotgun (WGS) entry which is preliminary data.</text>
</comment>
<evidence type="ECO:0000313" key="1">
    <source>
        <dbReference type="EMBL" id="KKM23166.1"/>
    </source>
</evidence>
<dbReference type="EMBL" id="LAZR01013187">
    <property type="protein sequence ID" value="KKM23166.1"/>
    <property type="molecule type" value="Genomic_DNA"/>
</dbReference>
<reference evidence="1" key="1">
    <citation type="journal article" date="2015" name="Nature">
        <title>Complex archaea that bridge the gap between prokaryotes and eukaryotes.</title>
        <authorList>
            <person name="Spang A."/>
            <person name="Saw J.H."/>
            <person name="Jorgensen S.L."/>
            <person name="Zaremba-Niedzwiedzka K."/>
            <person name="Martijn J."/>
            <person name="Lind A.E."/>
            <person name="van Eijk R."/>
            <person name="Schleper C."/>
            <person name="Guy L."/>
            <person name="Ettema T.J."/>
        </authorList>
    </citation>
    <scope>NUCLEOTIDE SEQUENCE</scope>
</reference>